<gene>
    <name evidence="3" type="primary">LOC115634722</name>
</gene>
<evidence type="ECO:0000313" key="3">
    <source>
        <dbReference type="RefSeq" id="XP_030388465.1"/>
    </source>
</evidence>
<feature type="compositionally biased region" description="Basic and acidic residues" evidence="1">
    <location>
        <begin position="94"/>
        <end position="104"/>
    </location>
</feature>
<dbReference type="Proteomes" id="UP000504634">
    <property type="component" value="Unplaced"/>
</dbReference>
<dbReference type="AlphaFoldDB" id="A0A6J2UJU3"/>
<evidence type="ECO:0000313" key="2">
    <source>
        <dbReference type="Proteomes" id="UP000504634"/>
    </source>
</evidence>
<keyword evidence="3" id="KW-0808">Transferase</keyword>
<keyword evidence="3" id="KW-0418">Kinase</keyword>
<proteinExistence type="predicted"/>
<feature type="compositionally biased region" description="Low complexity" evidence="1">
    <location>
        <begin position="20"/>
        <end position="33"/>
    </location>
</feature>
<dbReference type="GO" id="GO:0016301">
    <property type="term" value="F:kinase activity"/>
    <property type="evidence" value="ECO:0007669"/>
    <property type="project" value="UniProtKB-KW"/>
</dbReference>
<feature type="compositionally biased region" description="Acidic residues" evidence="1">
    <location>
        <begin position="140"/>
        <end position="153"/>
    </location>
</feature>
<reference evidence="3" key="1">
    <citation type="submission" date="2025-08" db="UniProtKB">
        <authorList>
            <consortium name="RefSeq"/>
        </authorList>
    </citation>
    <scope>IDENTIFICATION</scope>
    <source>
        <strain evidence="3">11010-0011.00</strain>
        <tissue evidence="3">Whole body</tissue>
    </source>
</reference>
<sequence>MQYLNYALQTSTRLLTAHSNTNTNTNTNTNNNTQTSNKPHTPTDEDIERACCSRGAQLLRQRKQELAKRRALEDQLNANAAFIEQQQLELQQEEQERERERREQLPLFHISYDDTEGAVGGYDPSTGGNEREQQQQQLAEAEDDDEEDEQPVQ</sequence>
<accession>A0A6J2UJU3</accession>
<feature type="region of interest" description="Disordered" evidence="1">
    <location>
        <begin position="18"/>
        <end position="46"/>
    </location>
</feature>
<dbReference type="RefSeq" id="XP_030388465.1">
    <property type="nucleotide sequence ID" value="XM_030532605.1"/>
</dbReference>
<dbReference type="GeneID" id="115634722"/>
<name>A0A6J2UJU3_DROLE</name>
<evidence type="ECO:0000256" key="1">
    <source>
        <dbReference type="SAM" id="MobiDB-lite"/>
    </source>
</evidence>
<feature type="region of interest" description="Disordered" evidence="1">
    <location>
        <begin position="87"/>
        <end position="153"/>
    </location>
</feature>
<organism evidence="2 3">
    <name type="scientific">Drosophila lebanonensis</name>
    <name type="common">Fruit fly</name>
    <name type="synonym">Scaptodrosophila lebanonensis</name>
    <dbReference type="NCBI Taxonomy" id="7225"/>
    <lineage>
        <taxon>Eukaryota</taxon>
        <taxon>Metazoa</taxon>
        <taxon>Ecdysozoa</taxon>
        <taxon>Arthropoda</taxon>
        <taxon>Hexapoda</taxon>
        <taxon>Insecta</taxon>
        <taxon>Pterygota</taxon>
        <taxon>Neoptera</taxon>
        <taxon>Endopterygota</taxon>
        <taxon>Diptera</taxon>
        <taxon>Brachycera</taxon>
        <taxon>Muscomorpha</taxon>
        <taxon>Ephydroidea</taxon>
        <taxon>Drosophilidae</taxon>
        <taxon>Scaptodrosophila</taxon>
    </lineage>
</organism>
<protein>
    <submittedName>
        <fullName evidence="3">Probable serine/threonine-protein kinase cdc7</fullName>
    </submittedName>
</protein>
<keyword evidence="2" id="KW-1185">Reference proteome</keyword>
<dbReference type="OrthoDB" id="7857707at2759"/>